<reference evidence="3" key="1">
    <citation type="submission" date="2022-11" db="UniProtKB">
        <authorList>
            <consortium name="WormBaseParasite"/>
        </authorList>
    </citation>
    <scope>IDENTIFICATION</scope>
</reference>
<evidence type="ECO:0000313" key="3">
    <source>
        <dbReference type="WBParaSite" id="jg6474"/>
    </source>
</evidence>
<dbReference type="Pfam" id="PF21530">
    <property type="entry name" value="Pif1_2B_dom"/>
    <property type="match status" value="1"/>
</dbReference>
<proteinExistence type="predicted"/>
<dbReference type="PANTHER" id="PTHR23274:SF51">
    <property type="entry name" value="OS03G0423850 PROTEIN"/>
    <property type="match status" value="1"/>
</dbReference>
<name>A0A915EKY7_9BILA</name>
<dbReference type="GO" id="GO:0005657">
    <property type="term" value="C:replication fork"/>
    <property type="evidence" value="ECO:0007669"/>
    <property type="project" value="TreeGrafter"/>
</dbReference>
<evidence type="ECO:0000313" key="2">
    <source>
        <dbReference type="Proteomes" id="UP000887574"/>
    </source>
</evidence>
<dbReference type="PANTHER" id="PTHR23274">
    <property type="entry name" value="DNA HELICASE-RELATED"/>
    <property type="match status" value="1"/>
</dbReference>
<protein>
    <submittedName>
        <fullName evidence="3">ATP-dependent DNA helicase</fullName>
    </submittedName>
</protein>
<feature type="domain" description="DNA helicase Pif1-like 2B" evidence="1">
    <location>
        <begin position="44"/>
        <end position="81"/>
    </location>
</feature>
<dbReference type="AlphaFoldDB" id="A0A915EKY7"/>
<dbReference type="SUPFAM" id="SSF52540">
    <property type="entry name" value="P-loop containing nucleoside triphosphate hydrolases"/>
    <property type="match status" value="1"/>
</dbReference>
<sequence>MLNSLSGEEFEYLSTDEPFRQPNPMDIHLVDNDVHTFNNHRTFQLPPHRLQLRVGAVVILMRNVNIQQGLCNGTRMIITRLGNDVIECKVMTESSAMRGQTYTLNRFKFEYHDTRTNGSGLHFWRIQFPVMLAFTMTINRSQGSTMDRIGISLRRGFCARSALCSVFKSENSF</sequence>
<dbReference type="GO" id="GO:0006260">
    <property type="term" value="P:DNA replication"/>
    <property type="evidence" value="ECO:0007669"/>
    <property type="project" value="TreeGrafter"/>
</dbReference>
<dbReference type="InterPro" id="IPR027417">
    <property type="entry name" value="P-loop_NTPase"/>
</dbReference>
<evidence type="ECO:0000259" key="1">
    <source>
        <dbReference type="Pfam" id="PF21530"/>
    </source>
</evidence>
<accession>A0A915EKY7</accession>
<organism evidence="2 3">
    <name type="scientific">Ditylenchus dipsaci</name>
    <dbReference type="NCBI Taxonomy" id="166011"/>
    <lineage>
        <taxon>Eukaryota</taxon>
        <taxon>Metazoa</taxon>
        <taxon>Ecdysozoa</taxon>
        <taxon>Nematoda</taxon>
        <taxon>Chromadorea</taxon>
        <taxon>Rhabditida</taxon>
        <taxon>Tylenchina</taxon>
        <taxon>Tylenchomorpha</taxon>
        <taxon>Sphaerularioidea</taxon>
        <taxon>Anguinidae</taxon>
        <taxon>Anguininae</taxon>
        <taxon>Ditylenchus</taxon>
    </lineage>
</organism>
<dbReference type="Proteomes" id="UP000887574">
    <property type="component" value="Unplaced"/>
</dbReference>
<keyword evidence="2" id="KW-1185">Reference proteome</keyword>
<dbReference type="InterPro" id="IPR049163">
    <property type="entry name" value="Pif1-like_2B_dom"/>
</dbReference>
<dbReference type="WBParaSite" id="jg6474">
    <property type="protein sequence ID" value="jg6474"/>
    <property type="gene ID" value="jg6474"/>
</dbReference>